<evidence type="ECO:0000256" key="2">
    <source>
        <dbReference type="ARBA" id="ARBA00023295"/>
    </source>
</evidence>
<keyword evidence="2" id="KW-0326">Glycosidase</keyword>
<evidence type="ECO:0000313" key="7">
    <source>
        <dbReference type="EMBL" id="BBG96809.1"/>
    </source>
</evidence>
<dbReference type="FunFam" id="3.40.50.1700:FF:000002">
    <property type="entry name" value="Glycosyl hydrolase family protein"/>
    <property type="match status" value="1"/>
</dbReference>
<feature type="region of interest" description="Disordered" evidence="3">
    <location>
        <begin position="367"/>
        <end position="390"/>
    </location>
</feature>
<keyword evidence="4" id="KW-1133">Transmembrane helix</keyword>
<dbReference type="InterPro" id="IPR017853">
    <property type="entry name" value="GH"/>
</dbReference>
<keyword evidence="4" id="KW-0472">Membrane</keyword>
<feature type="compositionally biased region" description="Basic residues" evidence="3">
    <location>
        <begin position="378"/>
        <end position="390"/>
    </location>
</feature>
<dbReference type="InterPro" id="IPR001764">
    <property type="entry name" value="Glyco_hydro_3_N"/>
</dbReference>
<organism evidence="7">
    <name type="scientific">Prunus dulcis</name>
    <name type="common">Almond</name>
    <name type="synonym">Amygdalus dulcis</name>
    <dbReference type="NCBI Taxonomy" id="3755"/>
    <lineage>
        <taxon>Eukaryota</taxon>
        <taxon>Viridiplantae</taxon>
        <taxon>Streptophyta</taxon>
        <taxon>Embryophyta</taxon>
        <taxon>Tracheophyta</taxon>
        <taxon>Spermatophyta</taxon>
        <taxon>Magnoliopsida</taxon>
        <taxon>eudicotyledons</taxon>
        <taxon>Gunneridae</taxon>
        <taxon>Pentapetalae</taxon>
        <taxon>rosids</taxon>
        <taxon>fabids</taxon>
        <taxon>Rosales</taxon>
        <taxon>Rosaceae</taxon>
        <taxon>Amygdaloideae</taxon>
        <taxon>Amygdaleae</taxon>
        <taxon>Prunus</taxon>
    </lineage>
</organism>
<dbReference type="SUPFAM" id="SSF52279">
    <property type="entry name" value="Beta-D-glucan exohydrolase, C-terminal domain"/>
    <property type="match status" value="1"/>
</dbReference>
<evidence type="ECO:0000256" key="4">
    <source>
        <dbReference type="SAM" id="Phobius"/>
    </source>
</evidence>
<feature type="non-terminal residue" evidence="7">
    <location>
        <position position="1"/>
    </location>
</feature>
<dbReference type="PANTHER" id="PTHR30620:SF35">
    <property type="entry name" value="GLYCOSYL HYDROLASE FAMILY PROTEIN"/>
    <property type="match status" value="1"/>
</dbReference>
<evidence type="ECO:0000259" key="6">
    <source>
        <dbReference type="Pfam" id="PF01915"/>
    </source>
</evidence>
<dbReference type="Pfam" id="PF01915">
    <property type="entry name" value="Glyco_hydro_3_C"/>
    <property type="match status" value="1"/>
</dbReference>
<keyword evidence="1 7" id="KW-0378">Hydrolase</keyword>
<dbReference type="EMBL" id="AP019298">
    <property type="protein sequence ID" value="BBG96809.1"/>
    <property type="molecule type" value="Genomic_DNA"/>
</dbReference>
<evidence type="ECO:0000256" key="1">
    <source>
        <dbReference type="ARBA" id="ARBA00022801"/>
    </source>
</evidence>
<evidence type="ECO:0000256" key="3">
    <source>
        <dbReference type="SAM" id="MobiDB-lite"/>
    </source>
</evidence>
<feature type="transmembrane region" description="Helical" evidence="4">
    <location>
        <begin position="46"/>
        <end position="63"/>
    </location>
</feature>
<sequence length="609" mass="66768">VRVRKMMIIPKGATCAKVQPANTKLETRHVNILTVKEELGSGRVRMVWVSLPVVGMLLVWWWVGFSAVNADYIKYKDANQPVASRVGDLLSRMTLEEKIGQMVQIDRSVANVDTMRTHSIGSVLSGGGSAPLPEASAEDWVNMINEFQKGALASRILNWYEELVLQLLLKPELRDSLCICSMHCGCSLCEAFVGDGGTTRGINENNTVVDRHELLSIHMPAYSDSIIKGVATVMISYSSWNGEKMHANRDLVTGFLKGTLKFKGFVISDWEGVDRITSPPHANYSYSVQASILAGLDMIMIPFKYIEFIDDLISLVKNNVVPMDRIDDAVGRILLVKFTMGLFENPLADLSLVNELGSQRLGKGSSQKITCASEERKKRNKSKSGHTSSKKVSKILVAGSHADNLGYQCGGWTMEWQGFSGNNYTRGTTILSAIKSTVDSSTEIIYRENPDGNFVKSNNFAYAIVVVGEHPYAETSGDSMNLTMAEPGPSVISNVCESVKCIVIIISGRPIVIEPYISSIDALVAAWLPGTEGQGITDVLFGDHGFSGTLPRTWFRTVDQLPMNFGDTHYDPLFPLGFGIETESIKELVTRSTSDGVVGRPCILVLEGF</sequence>
<dbReference type="AlphaFoldDB" id="A0A4Y1QY77"/>
<dbReference type="InterPro" id="IPR002772">
    <property type="entry name" value="Glyco_hydro_3_C"/>
</dbReference>
<dbReference type="InterPro" id="IPR036962">
    <property type="entry name" value="Glyco_hydro_3_N_sf"/>
</dbReference>
<protein>
    <submittedName>
        <fullName evidence="7">Glycosyl hydrolase family protein</fullName>
    </submittedName>
</protein>
<dbReference type="SUPFAM" id="SSF51445">
    <property type="entry name" value="(Trans)glycosidases"/>
    <property type="match status" value="2"/>
</dbReference>
<dbReference type="Pfam" id="PF00933">
    <property type="entry name" value="Glyco_hydro_3"/>
    <property type="match status" value="1"/>
</dbReference>
<name>A0A4Y1QY77_PRUDU</name>
<dbReference type="GO" id="GO:0009251">
    <property type="term" value="P:glucan catabolic process"/>
    <property type="evidence" value="ECO:0007669"/>
    <property type="project" value="TreeGrafter"/>
</dbReference>
<reference evidence="7" key="1">
    <citation type="journal article" date="2019" name="Science">
        <title>Mutation of a bHLH transcription factor allowed almond domestication.</title>
        <authorList>
            <person name="Sanchez-Perez R."/>
            <person name="Pavan S."/>
            <person name="Mazzeo R."/>
            <person name="Moldovan C."/>
            <person name="Aiese Cigliano R."/>
            <person name="Del Cueto J."/>
            <person name="Ricciardi F."/>
            <person name="Lotti C."/>
            <person name="Ricciardi L."/>
            <person name="Dicenta F."/>
            <person name="Lopez-Marques R.L."/>
            <person name="Lindberg Moller B."/>
        </authorList>
    </citation>
    <scope>NUCLEOTIDE SEQUENCE</scope>
</reference>
<evidence type="ECO:0000259" key="5">
    <source>
        <dbReference type="Pfam" id="PF00933"/>
    </source>
</evidence>
<gene>
    <name evidence="7" type="ORF">Prudu_005733</name>
</gene>
<accession>A0A4Y1QY77</accession>
<proteinExistence type="predicted"/>
<dbReference type="GO" id="GO:0008422">
    <property type="term" value="F:beta-glucosidase activity"/>
    <property type="evidence" value="ECO:0007669"/>
    <property type="project" value="TreeGrafter"/>
</dbReference>
<dbReference type="Gene3D" id="3.40.50.1700">
    <property type="entry name" value="Glycoside hydrolase family 3 C-terminal domain"/>
    <property type="match status" value="1"/>
</dbReference>
<feature type="domain" description="Glycoside hydrolase family 3 N-terminal" evidence="5">
    <location>
        <begin position="192"/>
        <end position="334"/>
    </location>
</feature>
<keyword evidence="4" id="KW-0812">Transmembrane</keyword>
<dbReference type="PANTHER" id="PTHR30620">
    <property type="entry name" value="PERIPLASMIC BETA-GLUCOSIDASE-RELATED"/>
    <property type="match status" value="1"/>
</dbReference>
<dbReference type="Gene3D" id="3.20.20.300">
    <property type="entry name" value="Glycoside hydrolase, family 3, N-terminal domain"/>
    <property type="match status" value="2"/>
</dbReference>
<dbReference type="InterPro" id="IPR051915">
    <property type="entry name" value="Cellulose_Degrad_GH3"/>
</dbReference>
<feature type="domain" description="Glycoside hydrolase family 3 C-terminal" evidence="6">
    <location>
        <begin position="390"/>
        <end position="581"/>
    </location>
</feature>
<dbReference type="InterPro" id="IPR036881">
    <property type="entry name" value="Glyco_hydro_3_C_sf"/>
</dbReference>